<evidence type="ECO:0000313" key="1">
    <source>
        <dbReference type="EMBL" id="GMS81437.1"/>
    </source>
</evidence>
<organism evidence="1 2">
    <name type="scientific">Pristionchus entomophagus</name>
    <dbReference type="NCBI Taxonomy" id="358040"/>
    <lineage>
        <taxon>Eukaryota</taxon>
        <taxon>Metazoa</taxon>
        <taxon>Ecdysozoa</taxon>
        <taxon>Nematoda</taxon>
        <taxon>Chromadorea</taxon>
        <taxon>Rhabditida</taxon>
        <taxon>Rhabditina</taxon>
        <taxon>Diplogasteromorpha</taxon>
        <taxon>Diplogasteroidea</taxon>
        <taxon>Neodiplogasteridae</taxon>
        <taxon>Pristionchus</taxon>
    </lineage>
</organism>
<sequence length="225" mass="24881">FLYSNRWKMRRILGERNQNPTVSDQSASDLEEWKAVHEVNRAEIGNNGSFLEFGEEAVDCLEAEDEENAPILPAEAAAPAADVRVAANAAADIEQQFPAHLDLLSADSEGSAAAAENELENRSATVSQLSTAASHSFDDDESEVEIEFSAVASSTPLPSSPEIVIVTKPHPFISLEFSREKINLSIGTRALWRVVKWSVLPFLAIATYLYCPYVKYRVEKFIMEF</sequence>
<protein>
    <submittedName>
        <fullName evidence="1">Uncharacterized protein</fullName>
    </submittedName>
</protein>
<feature type="non-terminal residue" evidence="1">
    <location>
        <position position="1"/>
    </location>
</feature>
<comment type="caution">
    <text evidence="1">The sequence shown here is derived from an EMBL/GenBank/DDBJ whole genome shotgun (WGS) entry which is preliminary data.</text>
</comment>
<name>A0AAV5SFN6_9BILA</name>
<accession>A0AAV5SFN6</accession>
<evidence type="ECO:0000313" key="2">
    <source>
        <dbReference type="Proteomes" id="UP001432027"/>
    </source>
</evidence>
<gene>
    <name evidence="1" type="ORF">PENTCL1PPCAC_3612</name>
</gene>
<dbReference type="AlphaFoldDB" id="A0AAV5SFN6"/>
<reference evidence="1" key="1">
    <citation type="submission" date="2023-10" db="EMBL/GenBank/DDBJ databases">
        <title>Genome assembly of Pristionchus species.</title>
        <authorList>
            <person name="Yoshida K."/>
            <person name="Sommer R.J."/>
        </authorList>
    </citation>
    <scope>NUCLEOTIDE SEQUENCE</scope>
    <source>
        <strain evidence="1">RS0144</strain>
    </source>
</reference>
<dbReference type="Proteomes" id="UP001432027">
    <property type="component" value="Unassembled WGS sequence"/>
</dbReference>
<dbReference type="EMBL" id="BTSX01000001">
    <property type="protein sequence ID" value="GMS81437.1"/>
    <property type="molecule type" value="Genomic_DNA"/>
</dbReference>
<proteinExistence type="predicted"/>
<keyword evidence="2" id="KW-1185">Reference proteome</keyword>